<feature type="compositionally biased region" description="Basic residues" evidence="2">
    <location>
        <begin position="898"/>
        <end position="908"/>
    </location>
</feature>
<name>A0A150GIC2_GONPE</name>
<organism evidence="4 5">
    <name type="scientific">Gonium pectorale</name>
    <name type="common">Green alga</name>
    <dbReference type="NCBI Taxonomy" id="33097"/>
    <lineage>
        <taxon>Eukaryota</taxon>
        <taxon>Viridiplantae</taxon>
        <taxon>Chlorophyta</taxon>
        <taxon>core chlorophytes</taxon>
        <taxon>Chlorophyceae</taxon>
        <taxon>CS clade</taxon>
        <taxon>Chlamydomonadales</taxon>
        <taxon>Volvocaceae</taxon>
        <taxon>Gonium</taxon>
    </lineage>
</organism>
<keyword evidence="5" id="KW-1185">Reference proteome</keyword>
<dbReference type="InterPro" id="IPR036249">
    <property type="entry name" value="Thioredoxin-like_sf"/>
</dbReference>
<evidence type="ECO:0000259" key="3">
    <source>
        <dbReference type="Pfam" id="PF25372"/>
    </source>
</evidence>
<protein>
    <recommendedName>
        <fullName evidence="3">F-box/LRR-repeat protein 15-like leucin rich repeat domain-containing protein</fullName>
    </recommendedName>
</protein>
<dbReference type="InterPro" id="IPR032675">
    <property type="entry name" value="LRR_dom_sf"/>
</dbReference>
<accession>A0A150GIC2</accession>
<evidence type="ECO:0000256" key="2">
    <source>
        <dbReference type="SAM" id="MobiDB-lite"/>
    </source>
</evidence>
<feature type="region of interest" description="Disordered" evidence="2">
    <location>
        <begin position="888"/>
        <end position="908"/>
    </location>
</feature>
<dbReference type="GO" id="GO:0016671">
    <property type="term" value="F:oxidoreductase activity, acting on a sulfur group of donors, disulfide as acceptor"/>
    <property type="evidence" value="ECO:0007669"/>
    <property type="project" value="InterPro"/>
</dbReference>
<gene>
    <name evidence="4" type="ORF">GPECTOR_23g5</name>
</gene>
<evidence type="ECO:0000313" key="4">
    <source>
        <dbReference type="EMBL" id="KXZ49120.1"/>
    </source>
</evidence>
<dbReference type="SUPFAM" id="SSF52047">
    <property type="entry name" value="RNI-like"/>
    <property type="match status" value="2"/>
</dbReference>
<dbReference type="EMBL" id="LSYV01000024">
    <property type="protein sequence ID" value="KXZ49120.1"/>
    <property type="molecule type" value="Genomic_DNA"/>
</dbReference>
<evidence type="ECO:0000256" key="1">
    <source>
        <dbReference type="ARBA" id="ARBA00004430"/>
    </source>
</evidence>
<dbReference type="Pfam" id="PF25372">
    <property type="entry name" value="DUF7885"/>
    <property type="match status" value="1"/>
</dbReference>
<dbReference type="Gene3D" id="3.40.30.10">
    <property type="entry name" value="Glutaredoxin"/>
    <property type="match status" value="2"/>
</dbReference>
<dbReference type="InterPro" id="IPR057207">
    <property type="entry name" value="FBXL15_LRR"/>
</dbReference>
<dbReference type="SMART" id="SM00367">
    <property type="entry name" value="LRR_CC"/>
    <property type="match status" value="8"/>
</dbReference>
<evidence type="ECO:0000313" key="5">
    <source>
        <dbReference type="Proteomes" id="UP000075714"/>
    </source>
</evidence>
<dbReference type="OrthoDB" id="10263751at2759"/>
<dbReference type="InterPro" id="IPR006553">
    <property type="entry name" value="Leu-rich_rpt_Cys-con_subtyp"/>
</dbReference>
<dbReference type="InterPro" id="IPR044192">
    <property type="entry name" value="CDSP32"/>
</dbReference>
<dbReference type="Gene3D" id="3.80.10.10">
    <property type="entry name" value="Ribonuclease Inhibitor"/>
    <property type="match status" value="2"/>
</dbReference>
<dbReference type="Proteomes" id="UP000075714">
    <property type="component" value="Unassembled WGS sequence"/>
</dbReference>
<sequence length="908" mass="96256">MAHPSVDWAHIVDAGWDIVLASSAWPDIANARTTCKSWKRDVDRCLQRLHLRDPTPDSLGRLGSTFLCLSTVKITAVKEGIARLENVELKGAFGRLGALGLRSKVPGGAPLAVGQLQILRTAGPALTRLSLRACDVVSWKGLETCHRLVQLDVIHCRLSSEAALGFTSALASLSRLAALDVRCCGAAARRRAGSGAGGGNGQQPSAPLSLEGLGAGAPRLTSLRLVAPLSDVRLRRLLEVELRGMPNLLELELEVQGCRVSSGGHREHPPPAGQTQGPARELETIIPAVAAAAPLLTSLRIKGHSMLGDRDLEALAPLCHLRRLQLDLPPLDPDAQAHRLLQAFGGAAAAAAAATADGSDRHPSDVLTCAGVCALLRVAPQLEELSLAHAEWSPAGLRALGASTSLRQLRLHGVSDLPKEYTLCAFLHGLRSLPHLVELDLSDCTSLSDWGLALLGRRAASLAHLSVRGCGGGGLVSDVGVGALAPLMRRLKHLDLSFLDGLTDRGIARLMQSPAPALQTLSISYCERVTDAGVQAIAAACPALRHLSLDHCVGVGAAGASALRGARELRRVSAEGCPSILAALSGTPAARPKRCRATALAGGRPNETPQDQLERRRRESAEVETRVHLVDTEEEFVQVLEDAGDKLVVVEVQQEGVCQTGIDDPEPEIHWKLDAEKAREQQLAKCTAVKHVIQRTARECPDVSFVAIETDGSTERDALVRKLGVQVLPTLQFYRNGKLLWEHKGVGQMEAGVGEGVMYYGDAGAGGVQPSSVVAEITSKAKLQEFLSASTDPNVLQVLNVSLTSAGPCIKVFPAVVALSRSFQGYATFARLLGDQNGDTRELLQSLNIVEVPTFIFFRSGKEVGRHVGSSRGDLIGQILQQQAAVGLSPPAPPVTAKRSRAVGRGRK</sequence>
<dbReference type="AlphaFoldDB" id="A0A150GIC2"/>
<feature type="domain" description="F-box/LRR-repeat protein 15-like leucin rich repeat" evidence="3">
    <location>
        <begin position="368"/>
        <end position="566"/>
    </location>
</feature>
<proteinExistence type="predicted"/>
<dbReference type="SUPFAM" id="SSF52833">
    <property type="entry name" value="Thioredoxin-like"/>
    <property type="match status" value="2"/>
</dbReference>
<reference evidence="5" key="1">
    <citation type="journal article" date="2016" name="Nat. Commun.">
        <title>The Gonium pectorale genome demonstrates co-option of cell cycle regulation during the evolution of multicellularity.</title>
        <authorList>
            <person name="Hanschen E.R."/>
            <person name="Marriage T.N."/>
            <person name="Ferris P.J."/>
            <person name="Hamaji T."/>
            <person name="Toyoda A."/>
            <person name="Fujiyama A."/>
            <person name="Neme R."/>
            <person name="Noguchi H."/>
            <person name="Minakuchi Y."/>
            <person name="Suzuki M."/>
            <person name="Kawai-Toyooka H."/>
            <person name="Smith D.R."/>
            <person name="Sparks H."/>
            <person name="Anderson J."/>
            <person name="Bakaric R."/>
            <person name="Luria V."/>
            <person name="Karger A."/>
            <person name="Kirschner M.W."/>
            <person name="Durand P.M."/>
            <person name="Michod R.E."/>
            <person name="Nozaki H."/>
            <person name="Olson B.J."/>
        </authorList>
    </citation>
    <scope>NUCLEOTIDE SEQUENCE [LARGE SCALE GENOMIC DNA]</scope>
    <source>
        <strain evidence="5">NIES-2863</strain>
    </source>
</reference>
<dbReference type="PANTHER" id="PTHR47578">
    <property type="entry name" value="THIOREDOXIN-LIKE PROTEIN CDSP32, CHLOROPLASTIC"/>
    <property type="match status" value="1"/>
</dbReference>
<dbReference type="STRING" id="33097.A0A150GIC2"/>
<comment type="caution">
    <text evidence="4">The sequence shown here is derived from an EMBL/GenBank/DDBJ whole genome shotgun (WGS) entry which is preliminary data.</text>
</comment>
<comment type="subcellular location">
    <subcellularLocation>
        <location evidence="1">Cytoplasm</location>
        <location evidence="1">Cytoskeleton</location>
        <location evidence="1">Cilium axoneme</location>
    </subcellularLocation>
</comment>
<dbReference type="CDD" id="cd02947">
    <property type="entry name" value="TRX_family"/>
    <property type="match status" value="1"/>
</dbReference>
<dbReference type="PANTHER" id="PTHR47578:SF1">
    <property type="entry name" value="THIOREDOXIN-LIKE PROTEIN CDSP32, CHLOROPLASTIC"/>
    <property type="match status" value="1"/>
</dbReference>
<dbReference type="GO" id="GO:0005930">
    <property type="term" value="C:axoneme"/>
    <property type="evidence" value="ECO:0007669"/>
    <property type="project" value="UniProtKB-SubCell"/>
</dbReference>